<dbReference type="SUPFAM" id="SSF58104">
    <property type="entry name" value="Methyl-accepting chemotaxis protein (MCP) signaling domain"/>
    <property type="match status" value="1"/>
</dbReference>
<proteinExistence type="inferred from homology"/>
<comment type="subcellular location">
    <subcellularLocation>
        <location evidence="10">Cell membrane</location>
        <topology evidence="10">Multi-pass membrane protein</topology>
    </subcellularLocation>
    <subcellularLocation>
        <location evidence="1">Membrane</location>
        <topology evidence="1">Multi-pass membrane protein</topology>
    </subcellularLocation>
</comment>
<feature type="domain" description="Methyl-accepting transducer" evidence="11">
    <location>
        <begin position="459"/>
        <end position="695"/>
    </location>
</feature>
<feature type="transmembrane region" description="Helical" evidence="10">
    <location>
        <begin position="354"/>
        <end position="372"/>
    </location>
</feature>
<dbReference type="GO" id="GO:0097272">
    <property type="term" value="P:ammonium homeostasis"/>
    <property type="evidence" value="ECO:0007669"/>
    <property type="project" value="TreeGrafter"/>
</dbReference>
<keyword evidence="5 10" id="KW-1133">Transmembrane helix</keyword>
<dbReference type="InterPro" id="IPR004089">
    <property type="entry name" value="MCPsignal_dom"/>
</dbReference>
<dbReference type="NCBIfam" id="TIGR00836">
    <property type="entry name" value="amt"/>
    <property type="match status" value="1"/>
</dbReference>
<gene>
    <name evidence="12" type="ordered locus">Mar181_3112</name>
</gene>
<feature type="transmembrane region" description="Helical" evidence="10">
    <location>
        <begin position="153"/>
        <end position="176"/>
    </location>
</feature>
<protein>
    <recommendedName>
        <fullName evidence="10">Ammonium transporter</fullName>
    </recommendedName>
</protein>
<reference evidence="12 13" key="1">
    <citation type="journal article" date="2012" name="Stand. Genomic Sci.">
        <title>Complete genome sequence of Marinomonas posidonica type strain (IVIA-Po-181(T)).</title>
        <authorList>
            <person name="Lucas-Elio P."/>
            <person name="Goodwin L."/>
            <person name="Woyke T."/>
            <person name="Pitluck S."/>
            <person name="Nolan M."/>
            <person name="Kyrpides N.C."/>
            <person name="Detter J.C."/>
            <person name="Copeland A."/>
            <person name="Lu M."/>
            <person name="Bruce D."/>
            <person name="Detter C."/>
            <person name="Tapia R."/>
            <person name="Han S."/>
            <person name="Land M.L."/>
            <person name="Ivanova N."/>
            <person name="Mikhailova N."/>
            <person name="Johnston A.W."/>
            <person name="Sanchez-Amat A."/>
        </authorList>
    </citation>
    <scope>NUCLEOTIDE SEQUENCE [LARGE SCALE GENOMIC DNA]</scope>
    <source>
        <strain evidence="13">CECT 7376 / NCIMB 14433 / IVIA-Po-181</strain>
    </source>
</reference>
<sequence>MEQIQSTLDLIWIMIAASMVMFMQAGFTALEAGLTRAKNSINVAMKNMTDFVVAIFAFWLWGFGLMFGSDVMGLWGSSHFMLNGLNTPHELASFVFQATFAGTAATIVSGAVAERMKFMSYVLISLVLTSLIYPVSGHWIWSAEGWLAEQGMIDFAGSTVVHSVGAWVGLAGVIMLGPRVGRFDEQGKLKKIHGHSLILAVIGTFILFFGWFGFNGGSTLEATTDIAGIIANTMLAAASSALICFVINLFNKDKVISIEKVLSGVIGGLVGITAGCAVVTPAGAVVIGLITGGVVYFSEEIMLRVFKLDDPVNAVTVHGIAGVVGTLLLALFAPIENLNYDNRFDQLMVQFKGVITVFIWAFSLGLAMFWLLKAMNKLRVEFDHEKEGLNIVEHGASSGVVETLEAMHAFVAAHSSPDVVADLTKRLDVENGTENGDVAIMFNRLLDQVEKTYANFSKGVLDLNSQAKEMNLNTSDISLAVKRQLQDVASVSKMTAELHKSLHDFAQLTSDISVRSNEVKGSSSESLNIVEKMKSMMMDIQTKADEAFDIMQMLQVDTGQIVSILSGVQEISEQTNLLALNAAIEAARAGESGRGFAVVADEVRQLSSKTGHATKEIAEVIDALQSRTKDANQLMSENKLLVRESNELMAQTIVRLTQSNDDVIKIQDANSIINDMAQTKKDTITMQLSSVENIETSCSDNLKKVASIEESGQRLLEVSASFEEVTSSFKTRMSLQ</sequence>
<dbReference type="SMART" id="SM00283">
    <property type="entry name" value="MA"/>
    <property type="match status" value="1"/>
</dbReference>
<dbReference type="InterPro" id="IPR004090">
    <property type="entry name" value="Chemotax_Me-accpt_rcpt"/>
</dbReference>
<evidence type="ECO:0000256" key="2">
    <source>
        <dbReference type="ARBA" id="ARBA00005887"/>
    </source>
</evidence>
<accession>F6CS32</accession>
<feature type="transmembrane region" description="Helical" evidence="10">
    <location>
        <begin position="315"/>
        <end position="333"/>
    </location>
</feature>
<dbReference type="Pfam" id="PF00015">
    <property type="entry name" value="MCPsignal"/>
    <property type="match status" value="1"/>
</dbReference>
<feature type="transmembrane region" description="Helical" evidence="10">
    <location>
        <begin position="226"/>
        <end position="250"/>
    </location>
</feature>
<evidence type="ECO:0000256" key="10">
    <source>
        <dbReference type="RuleBase" id="RU362002"/>
    </source>
</evidence>
<evidence type="ECO:0000259" key="11">
    <source>
        <dbReference type="PROSITE" id="PS50111"/>
    </source>
</evidence>
<feature type="transmembrane region" description="Helical" evidence="10">
    <location>
        <begin position="262"/>
        <end position="295"/>
    </location>
</feature>
<keyword evidence="8 9" id="KW-0807">Transducer</keyword>
<feature type="transmembrane region" description="Helical" evidence="10">
    <location>
        <begin position="12"/>
        <end position="30"/>
    </location>
</feature>
<dbReference type="eggNOG" id="COG0004">
    <property type="taxonomic scope" value="Bacteria"/>
</dbReference>
<dbReference type="Pfam" id="PF00909">
    <property type="entry name" value="Ammonium_transp"/>
    <property type="match status" value="1"/>
</dbReference>
<comment type="similarity">
    <text evidence="2 10">Belongs to the ammonia transporter channel (TC 1.A.11.2) family.</text>
</comment>
<dbReference type="HOGENOM" id="CLU_000445_33_6_6"/>
<evidence type="ECO:0000256" key="3">
    <source>
        <dbReference type="ARBA" id="ARBA00022448"/>
    </source>
</evidence>
<dbReference type="Gene3D" id="1.10.3430.10">
    <property type="entry name" value="Ammonium transporter AmtB like domains"/>
    <property type="match status" value="1"/>
</dbReference>
<keyword evidence="7 10" id="KW-0924">Ammonia transport</keyword>
<feature type="transmembrane region" description="Helical" evidence="10">
    <location>
        <begin position="120"/>
        <end position="141"/>
    </location>
</feature>
<feature type="transmembrane region" description="Helical" evidence="10">
    <location>
        <begin position="197"/>
        <end position="214"/>
    </location>
</feature>
<evidence type="ECO:0000313" key="12">
    <source>
        <dbReference type="EMBL" id="AEF56139.1"/>
    </source>
</evidence>
<dbReference type="KEGG" id="mpc:Mar181_3112"/>
<dbReference type="PROSITE" id="PS01219">
    <property type="entry name" value="AMMONIUM_TRANSP"/>
    <property type="match status" value="1"/>
</dbReference>
<keyword evidence="3 10" id="KW-0813">Transport</keyword>
<feature type="transmembrane region" description="Helical" evidence="10">
    <location>
        <begin position="94"/>
        <end position="113"/>
    </location>
</feature>
<dbReference type="Proteomes" id="UP000009230">
    <property type="component" value="Chromosome"/>
</dbReference>
<evidence type="ECO:0000256" key="9">
    <source>
        <dbReference type="PROSITE-ProRule" id="PRU00284"/>
    </source>
</evidence>
<keyword evidence="6 10" id="KW-0472">Membrane</keyword>
<dbReference type="AlphaFoldDB" id="F6CS32"/>
<organism evidence="12 13">
    <name type="scientific">Marinomonas posidonica (strain CECT 7376 / NCIMB 14433 / IVIA-Po-181)</name>
    <dbReference type="NCBI Taxonomy" id="491952"/>
    <lineage>
        <taxon>Bacteria</taxon>
        <taxon>Pseudomonadati</taxon>
        <taxon>Pseudomonadota</taxon>
        <taxon>Gammaproteobacteria</taxon>
        <taxon>Oceanospirillales</taxon>
        <taxon>Oceanospirillaceae</taxon>
        <taxon>Marinomonas</taxon>
    </lineage>
</organism>
<dbReference type="InterPro" id="IPR001905">
    <property type="entry name" value="Ammonium_transpt"/>
</dbReference>
<dbReference type="EMBL" id="CP002771">
    <property type="protein sequence ID" value="AEF56139.1"/>
    <property type="molecule type" value="Genomic_DNA"/>
</dbReference>
<evidence type="ECO:0000256" key="5">
    <source>
        <dbReference type="ARBA" id="ARBA00022989"/>
    </source>
</evidence>
<keyword evidence="13" id="KW-1185">Reference proteome</keyword>
<evidence type="ECO:0000256" key="1">
    <source>
        <dbReference type="ARBA" id="ARBA00004141"/>
    </source>
</evidence>
<evidence type="ECO:0000256" key="7">
    <source>
        <dbReference type="ARBA" id="ARBA00023177"/>
    </source>
</evidence>
<dbReference type="SUPFAM" id="SSF111352">
    <property type="entry name" value="Ammonium transporter"/>
    <property type="match status" value="1"/>
</dbReference>
<dbReference type="InterPro" id="IPR029020">
    <property type="entry name" value="Ammonium/urea_transptr"/>
</dbReference>
<evidence type="ECO:0000313" key="13">
    <source>
        <dbReference type="Proteomes" id="UP000009230"/>
    </source>
</evidence>
<feature type="transmembrane region" description="Helical" evidence="10">
    <location>
        <begin position="51"/>
        <end position="74"/>
    </location>
</feature>
<dbReference type="STRING" id="491952.Mar181_3112"/>
<keyword evidence="4 10" id="KW-0812">Transmembrane</keyword>
<dbReference type="InterPro" id="IPR024041">
    <property type="entry name" value="NH4_transpt_AmtB-like_dom"/>
</dbReference>
<dbReference type="InterPro" id="IPR018047">
    <property type="entry name" value="Ammonium_transpt_CS"/>
</dbReference>
<evidence type="ECO:0000256" key="4">
    <source>
        <dbReference type="ARBA" id="ARBA00022692"/>
    </source>
</evidence>
<dbReference type="GO" id="GO:0006935">
    <property type="term" value="P:chemotaxis"/>
    <property type="evidence" value="ECO:0007669"/>
    <property type="project" value="InterPro"/>
</dbReference>
<dbReference type="GO" id="GO:0007165">
    <property type="term" value="P:signal transduction"/>
    <property type="evidence" value="ECO:0007669"/>
    <property type="project" value="UniProtKB-KW"/>
</dbReference>
<dbReference type="GO" id="GO:0005886">
    <property type="term" value="C:plasma membrane"/>
    <property type="evidence" value="ECO:0007669"/>
    <property type="project" value="UniProtKB-SubCell"/>
</dbReference>
<dbReference type="PANTHER" id="PTHR11730">
    <property type="entry name" value="AMMONIUM TRANSPORTER"/>
    <property type="match status" value="1"/>
</dbReference>
<dbReference type="GO" id="GO:0004888">
    <property type="term" value="F:transmembrane signaling receptor activity"/>
    <property type="evidence" value="ECO:0007669"/>
    <property type="project" value="InterPro"/>
</dbReference>
<dbReference type="PRINTS" id="PR00260">
    <property type="entry name" value="CHEMTRNSDUCR"/>
</dbReference>
<dbReference type="PROSITE" id="PS50111">
    <property type="entry name" value="CHEMOTAXIS_TRANSDUC_2"/>
    <property type="match status" value="1"/>
</dbReference>
<dbReference type="RefSeq" id="WP_013797609.1">
    <property type="nucleotide sequence ID" value="NC_015559.1"/>
</dbReference>
<dbReference type="Gene3D" id="1.10.287.950">
    <property type="entry name" value="Methyl-accepting chemotaxis protein"/>
    <property type="match status" value="1"/>
</dbReference>
<dbReference type="GO" id="GO:0008519">
    <property type="term" value="F:ammonium channel activity"/>
    <property type="evidence" value="ECO:0007669"/>
    <property type="project" value="InterPro"/>
</dbReference>
<dbReference type="PANTHER" id="PTHR11730:SF6">
    <property type="entry name" value="AMMONIUM TRANSPORTER"/>
    <property type="match status" value="1"/>
</dbReference>
<evidence type="ECO:0000256" key="8">
    <source>
        <dbReference type="ARBA" id="ARBA00023224"/>
    </source>
</evidence>
<evidence type="ECO:0000256" key="6">
    <source>
        <dbReference type="ARBA" id="ARBA00023136"/>
    </source>
</evidence>
<name>F6CS32_MARPP</name>